<protein>
    <recommendedName>
        <fullName evidence="5">8-amino-7-oxononanoate synthase</fullName>
        <ecNumber evidence="5">2.3.1.47</ecNumber>
    </recommendedName>
    <alternativeName>
        <fullName evidence="9">7-keto-8-amino-pelargonic acid synthase</fullName>
    </alternativeName>
    <alternativeName>
        <fullName evidence="10">8-amino-7-ketopelargonate synthase</fullName>
    </alternativeName>
</protein>
<dbReference type="KEGG" id="sdn:Sden_1659"/>
<feature type="region of interest" description="Disordered" evidence="13">
    <location>
        <begin position="300"/>
        <end position="329"/>
    </location>
</feature>
<dbReference type="PROSITE" id="PS00599">
    <property type="entry name" value="AA_TRANSFER_CLASS_2"/>
    <property type="match status" value="1"/>
</dbReference>
<evidence type="ECO:0000256" key="3">
    <source>
        <dbReference type="ARBA" id="ARBA00010008"/>
    </source>
</evidence>
<comment type="cofactor">
    <cofactor evidence="1 12">
        <name>pyridoxal 5'-phosphate</name>
        <dbReference type="ChEBI" id="CHEBI:597326"/>
    </cofactor>
</comment>
<dbReference type="InterPro" id="IPR050087">
    <property type="entry name" value="AON_synthase_class-II"/>
</dbReference>
<evidence type="ECO:0000256" key="7">
    <source>
        <dbReference type="ARBA" id="ARBA00022756"/>
    </source>
</evidence>
<evidence type="ECO:0000256" key="1">
    <source>
        <dbReference type="ARBA" id="ARBA00001933"/>
    </source>
</evidence>
<comment type="similarity">
    <text evidence="3">Belongs to the class-II pyridoxal-phosphate-dependent aminotransferase family. BioF subfamily.</text>
</comment>
<dbReference type="PANTHER" id="PTHR13693:SF100">
    <property type="entry name" value="8-AMINO-7-OXONONANOATE SYNTHASE"/>
    <property type="match status" value="1"/>
</dbReference>
<dbReference type="EMBL" id="CP000302">
    <property type="protein sequence ID" value="ABE54943.1"/>
    <property type="molecule type" value="Genomic_DNA"/>
</dbReference>
<evidence type="ECO:0000259" key="14">
    <source>
        <dbReference type="Pfam" id="PF00155"/>
    </source>
</evidence>
<dbReference type="STRING" id="318161.Sden_1659"/>
<evidence type="ECO:0000256" key="5">
    <source>
        <dbReference type="ARBA" id="ARBA00013187"/>
    </source>
</evidence>
<evidence type="ECO:0000256" key="6">
    <source>
        <dbReference type="ARBA" id="ARBA00022679"/>
    </source>
</evidence>
<dbReference type="InterPro" id="IPR015422">
    <property type="entry name" value="PyrdxlP-dep_Trfase_small"/>
</dbReference>
<dbReference type="AlphaFoldDB" id="Q12NN3"/>
<dbReference type="GO" id="GO:0030170">
    <property type="term" value="F:pyridoxal phosphate binding"/>
    <property type="evidence" value="ECO:0007669"/>
    <property type="project" value="InterPro"/>
</dbReference>
<dbReference type="PANTHER" id="PTHR13693">
    <property type="entry name" value="CLASS II AMINOTRANSFERASE/8-AMINO-7-OXONONANOATE SYNTHASE"/>
    <property type="match status" value="1"/>
</dbReference>
<proteinExistence type="inferred from homology"/>
<comment type="catalytic activity">
    <reaction evidence="11">
        <text>6-carboxyhexanoyl-[ACP] + L-alanine + H(+) = (8S)-8-amino-7-oxononanoate + holo-[ACP] + CO2</text>
        <dbReference type="Rhea" id="RHEA:42288"/>
        <dbReference type="Rhea" id="RHEA-COMP:9685"/>
        <dbReference type="Rhea" id="RHEA-COMP:9955"/>
        <dbReference type="ChEBI" id="CHEBI:15378"/>
        <dbReference type="ChEBI" id="CHEBI:16526"/>
        <dbReference type="ChEBI" id="CHEBI:57972"/>
        <dbReference type="ChEBI" id="CHEBI:64479"/>
        <dbReference type="ChEBI" id="CHEBI:78846"/>
        <dbReference type="ChEBI" id="CHEBI:149468"/>
        <dbReference type="EC" id="2.3.1.47"/>
    </reaction>
</comment>
<gene>
    <name evidence="15" type="ordered locus">Sden_1659</name>
</gene>
<dbReference type="InterPro" id="IPR015424">
    <property type="entry name" value="PyrdxlP-dep_Trfase"/>
</dbReference>
<evidence type="ECO:0000256" key="9">
    <source>
        <dbReference type="ARBA" id="ARBA00032610"/>
    </source>
</evidence>
<keyword evidence="7" id="KW-0093">Biotin biosynthesis</keyword>
<dbReference type="EC" id="2.3.1.47" evidence="5"/>
<dbReference type="Pfam" id="PF00155">
    <property type="entry name" value="Aminotran_1_2"/>
    <property type="match status" value="1"/>
</dbReference>
<evidence type="ECO:0000313" key="15">
    <source>
        <dbReference type="EMBL" id="ABE54943.1"/>
    </source>
</evidence>
<sequence length="406" mass="43274">MSHPLMDKMRQQMQGLEQQGLLRQRRLANTNDVIDFSHNDYLGLASSGAQANALYEGALRYGVGSKASPLVSGYSQAHIELEQSLCQYTGHEAAMLFCSGFSANSALMSALFNQDDVVIADKYVHASIITGVQSSKAKLARFIHNDLVSAQALIARYPHSAIVTESIFSMDGDIAPIDALSTLAKAQGSLLVVDDAHGFGVLPQGFISAAKVDIQIVTFGKALGCQGAAILASKTVIDFLVANSRHYIYSTALSPACAHLALNAVNLCQQADVSAKLMANISLFRAQAKAQDINLSEMAGSEAAESGMNSPEPVNRPERINSPEPVNSLEPDVINSPIQPIIIGDNERTMAIASNLADKGFMVGAIRSPTVPFGQARLRITLSALHSSEQIISLVNALKRALEDTP</sequence>
<dbReference type="InterPro" id="IPR004839">
    <property type="entry name" value="Aminotransferase_I/II_large"/>
</dbReference>
<evidence type="ECO:0000256" key="2">
    <source>
        <dbReference type="ARBA" id="ARBA00004746"/>
    </source>
</evidence>
<dbReference type="InterPro" id="IPR001917">
    <property type="entry name" value="Aminotrans_II_pyridoxalP_BS"/>
</dbReference>
<accession>Q12NN3</accession>
<keyword evidence="16" id="KW-1185">Reference proteome</keyword>
<dbReference type="RefSeq" id="WP_011496101.1">
    <property type="nucleotide sequence ID" value="NC_007954.1"/>
</dbReference>
<feature type="domain" description="Aminotransferase class I/classII large" evidence="14">
    <location>
        <begin position="32"/>
        <end position="268"/>
    </location>
</feature>
<dbReference type="InterPro" id="IPR015421">
    <property type="entry name" value="PyrdxlP-dep_Trfase_major"/>
</dbReference>
<keyword evidence="15" id="KW-0012">Acyltransferase</keyword>
<dbReference type="GO" id="GO:0008710">
    <property type="term" value="F:8-amino-7-oxononanoate synthase activity"/>
    <property type="evidence" value="ECO:0007669"/>
    <property type="project" value="UniProtKB-EC"/>
</dbReference>
<dbReference type="Gene3D" id="3.90.1150.10">
    <property type="entry name" value="Aspartate Aminotransferase, domain 1"/>
    <property type="match status" value="1"/>
</dbReference>
<dbReference type="eggNOG" id="COG0156">
    <property type="taxonomic scope" value="Bacteria"/>
</dbReference>
<comment type="subunit">
    <text evidence="4">Homodimer.</text>
</comment>
<evidence type="ECO:0000256" key="8">
    <source>
        <dbReference type="ARBA" id="ARBA00022898"/>
    </source>
</evidence>
<dbReference type="Gene3D" id="3.40.640.10">
    <property type="entry name" value="Type I PLP-dependent aspartate aminotransferase-like (Major domain)"/>
    <property type="match status" value="1"/>
</dbReference>
<evidence type="ECO:0000313" key="16">
    <source>
        <dbReference type="Proteomes" id="UP000001982"/>
    </source>
</evidence>
<evidence type="ECO:0000256" key="4">
    <source>
        <dbReference type="ARBA" id="ARBA00011738"/>
    </source>
</evidence>
<organism evidence="15 16">
    <name type="scientific">Shewanella denitrificans (strain OS217 / ATCC BAA-1090 / DSM 15013)</name>
    <dbReference type="NCBI Taxonomy" id="318161"/>
    <lineage>
        <taxon>Bacteria</taxon>
        <taxon>Pseudomonadati</taxon>
        <taxon>Pseudomonadota</taxon>
        <taxon>Gammaproteobacteria</taxon>
        <taxon>Alteromonadales</taxon>
        <taxon>Shewanellaceae</taxon>
        <taxon>Shewanella</taxon>
    </lineage>
</organism>
<evidence type="ECO:0000256" key="11">
    <source>
        <dbReference type="ARBA" id="ARBA00047715"/>
    </source>
</evidence>
<dbReference type="SUPFAM" id="SSF53383">
    <property type="entry name" value="PLP-dependent transferases"/>
    <property type="match status" value="1"/>
</dbReference>
<evidence type="ECO:0000256" key="13">
    <source>
        <dbReference type="SAM" id="MobiDB-lite"/>
    </source>
</evidence>
<evidence type="ECO:0000256" key="10">
    <source>
        <dbReference type="ARBA" id="ARBA00033381"/>
    </source>
</evidence>
<comment type="pathway">
    <text evidence="2">Cofactor biosynthesis; biotin biosynthesis.</text>
</comment>
<keyword evidence="8 12" id="KW-0663">Pyridoxal phosphate</keyword>
<dbReference type="GO" id="GO:0009102">
    <property type="term" value="P:biotin biosynthetic process"/>
    <property type="evidence" value="ECO:0007669"/>
    <property type="project" value="UniProtKB-KW"/>
</dbReference>
<dbReference type="Proteomes" id="UP000001982">
    <property type="component" value="Chromosome"/>
</dbReference>
<evidence type="ECO:0000256" key="12">
    <source>
        <dbReference type="RuleBase" id="RU003693"/>
    </source>
</evidence>
<dbReference type="HOGENOM" id="CLU_015846_11_2_6"/>
<keyword evidence="6 15" id="KW-0808">Transferase</keyword>
<name>Q12NN3_SHEDO</name>
<reference evidence="15 16" key="1">
    <citation type="submission" date="2006-03" db="EMBL/GenBank/DDBJ databases">
        <title>Complete sequence of Shewanella denitrificans OS217.</title>
        <authorList>
            <consortium name="US DOE Joint Genome Institute"/>
            <person name="Copeland A."/>
            <person name="Lucas S."/>
            <person name="Lapidus A."/>
            <person name="Barry K."/>
            <person name="Detter J.C."/>
            <person name="Glavina del Rio T."/>
            <person name="Hammon N."/>
            <person name="Israni S."/>
            <person name="Dalin E."/>
            <person name="Tice H."/>
            <person name="Pitluck S."/>
            <person name="Brettin T."/>
            <person name="Bruce D."/>
            <person name="Han C."/>
            <person name="Tapia R."/>
            <person name="Gilna P."/>
            <person name="Kiss H."/>
            <person name="Schmutz J."/>
            <person name="Larimer F."/>
            <person name="Land M."/>
            <person name="Hauser L."/>
            <person name="Kyrpides N."/>
            <person name="Lykidis A."/>
            <person name="Richardson P."/>
        </authorList>
    </citation>
    <scope>NUCLEOTIDE SEQUENCE [LARGE SCALE GENOMIC DNA]</scope>
    <source>
        <strain evidence="16">OS217 / ATCC BAA-1090 / DSM 15013</strain>
    </source>
</reference>